<proteinExistence type="inferred from homology"/>
<feature type="transmembrane region" description="Helical" evidence="8">
    <location>
        <begin position="46"/>
        <end position="65"/>
    </location>
</feature>
<dbReference type="InterPro" id="IPR005744">
    <property type="entry name" value="Hy-lIII"/>
</dbReference>
<feature type="transmembrane region" description="Helical" evidence="8">
    <location>
        <begin position="135"/>
        <end position="153"/>
    </location>
</feature>
<evidence type="ECO:0000256" key="7">
    <source>
        <dbReference type="PIRSR" id="PIRSR604254-1"/>
    </source>
</evidence>
<comment type="subcellular location">
    <subcellularLocation>
        <location evidence="1">Cell membrane</location>
        <topology evidence="1">Multi-pass membrane protein</topology>
    </subcellularLocation>
</comment>
<feature type="transmembrane region" description="Helical" evidence="8">
    <location>
        <begin position="196"/>
        <end position="217"/>
    </location>
</feature>
<dbReference type="InterPro" id="IPR004254">
    <property type="entry name" value="AdipoR/HlyIII-related"/>
</dbReference>
<dbReference type="GO" id="GO:0005886">
    <property type="term" value="C:plasma membrane"/>
    <property type="evidence" value="ECO:0007669"/>
    <property type="project" value="UniProtKB-SubCell"/>
</dbReference>
<evidence type="ECO:0000256" key="1">
    <source>
        <dbReference type="ARBA" id="ARBA00004651"/>
    </source>
</evidence>
<keyword evidence="7" id="KW-0479">Metal-binding</keyword>
<gene>
    <name evidence="9" type="ORF">Mcate_00907</name>
</gene>
<keyword evidence="7" id="KW-0862">Zinc</keyword>
<dbReference type="GO" id="GO:0046872">
    <property type="term" value="F:metal ion binding"/>
    <property type="evidence" value="ECO:0007669"/>
    <property type="project" value="UniProtKB-KW"/>
</dbReference>
<reference evidence="9 10" key="1">
    <citation type="submission" date="2018-08" db="EMBL/GenBank/DDBJ databases">
        <title>Meiothermus cateniformans JCM 15151 genome sequencing project.</title>
        <authorList>
            <person name="Da Costa M.S."/>
            <person name="Albuquerque L."/>
            <person name="Raposo P."/>
            <person name="Froufe H.J.C."/>
            <person name="Barroso C.S."/>
            <person name="Egas C."/>
        </authorList>
    </citation>
    <scope>NUCLEOTIDE SEQUENCE [LARGE SCALE GENOMIC DNA]</scope>
    <source>
        <strain evidence="9 10">JCM 15151</strain>
    </source>
</reference>
<dbReference type="AlphaFoldDB" id="A0A399E128"/>
<dbReference type="Proteomes" id="UP000266089">
    <property type="component" value="Unassembled WGS sequence"/>
</dbReference>
<name>A0A399E128_9DEIN</name>
<evidence type="ECO:0000256" key="6">
    <source>
        <dbReference type="ARBA" id="ARBA00023136"/>
    </source>
</evidence>
<evidence type="ECO:0000256" key="2">
    <source>
        <dbReference type="ARBA" id="ARBA00008488"/>
    </source>
</evidence>
<feature type="transmembrane region" description="Helical" evidence="8">
    <location>
        <begin position="110"/>
        <end position="129"/>
    </location>
</feature>
<dbReference type="RefSeq" id="WP_027886775.1">
    <property type="nucleotide sequence ID" value="NZ_JBHSXZ010000007.1"/>
</dbReference>
<evidence type="ECO:0000256" key="5">
    <source>
        <dbReference type="ARBA" id="ARBA00022989"/>
    </source>
</evidence>
<evidence type="ECO:0000256" key="3">
    <source>
        <dbReference type="ARBA" id="ARBA00022475"/>
    </source>
</evidence>
<keyword evidence="5 8" id="KW-1133">Transmembrane helix</keyword>
<accession>A0A399E128</accession>
<dbReference type="NCBIfam" id="TIGR01065">
    <property type="entry name" value="hlyIII"/>
    <property type="match status" value="1"/>
</dbReference>
<evidence type="ECO:0000313" key="9">
    <source>
        <dbReference type="EMBL" id="RIH78317.1"/>
    </source>
</evidence>
<dbReference type="Pfam" id="PF03006">
    <property type="entry name" value="HlyIII"/>
    <property type="match status" value="1"/>
</dbReference>
<comment type="similarity">
    <text evidence="2">Belongs to the UPF0073 (Hly-III) family.</text>
</comment>
<feature type="binding site" evidence="7">
    <location>
        <position position="194"/>
    </location>
    <ligand>
        <name>Zn(2+)</name>
        <dbReference type="ChEBI" id="CHEBI:29105"/>
    </ligand>
</feature>
<keyword evidence="4 8" id="KW-0812">Transmembrane</keyword>
<evidence type="ECO:0000313" key="10">
    <source>
        <dbReference type="Proteomes" id="UP000266089"/>
    </source>
</evidence>
<feature type="transmembrane region" description="Helical" evidence="8">
    <location>
        <begin position="160"/>
        <end position="181"/>
    </location>
</feature>
<protein>
    <submittedName>
        <fullName evidence="9">Channel protein, hemolysin III family</fullName>
    </submittedName>
</protein>
<sequence length="218" mass="23705">MKNTHSVTRLAVREPFNTYSHAVGVALGLIGTVMLLFFTQGSPAKIAGALVFGLTMVLMYTSSALYHAVQASERALLWLRKLDHAAIFLFIAGTYTPVLLQAMEASWRPWALGLVWVLAVLGVVLKLITLQAPRWLYTATYLGMGWLAVFLLPKLALSPWALGFLIAGGVAYSLGAVVYAAKWPNPLPQLVGFHGIWHVFVLLGSLGMYGAVIAMYLS</sequence>
<evidence type="ECO:0000256" key="4">
    <source>
        <dbReference type="ARBA" id="ARBA00022692"/>
    </source>
</evidence>
<dbReference type="PANTHER" id="PTHR20855">
    <property type="entry name" value="ADIPOR/PROGESTIN RECEPTOR-RELATED"/>
    <property type="match status" value="1"/>
</dbReference>
<feature type="binding site" evidence="7">
    <location>
        <position position="67"/>
    </location>
    <ligand>
        <name>Zn(2+)</name>
        <dbReference type="ChEBI" id="CHEBI:29105"/>
    </ligand>
</feature>
<keyword evidence="6 8" id="KW-0472">Membrane</keyword>
<organism evidence="9 10">
    <name type="scientific">Meiothermus taiwanensis</name>
    <dbReference type="NCBI Taxonomy" id="172827"/>
    <lineage>
        <taxon>Bacteria</taxon>
        <taxon>Thermotogati</taxon>
        <taxon>Deinococcota</taxon>
        <taxon>Deinococci</taxon>
        <taxon>Thermales</taxon>
        <taxon>Thermaceae</taxon>
        <taxon>Meiothermus</taxon>
    </lineage>
</organism>
<feature type="transmembrane region" description="Helical" evidence="8">
    <location>
        <begin position="85"/>
        <end position="103"/>
    </location>
</feature>
<dbReference type="GO" id="GO:0140911">
    <property type="term" value="F:pore-forming activity"/>
    <property type="evidence" value="ECO:0007669"/>
    <property type="project" value="InterPro"/>
</dbReference>
<evidence type="ECO:0000256" key="8">
    <source>
        <dbReference type="SAM" id="Phobius"/>
    </source>
</evidence>
<dbReference type="EMBL" id="QWKX01000016">
    <property type="protein sequence ID" value="RIH78317.1"/>
    <property type="molecule type" value="Genomic_DNA"/>
</dbReference>
<feature type="binding site" evidence="7">
    <location>
        <position position="198"/>
    </location>
    <ligand>
        <name>Zn(2+)</name>
        <dbReference type="ChEBI" id="CHEBI:29105"/>
    </ligand>
</feature>
<keyword evidence="3" id="KW-1003">Cell membrane</keyword>
<feature type="transmembrane region" description="Helical" evidence="8">
    <location>
        <begin position="20"/>
        <end position="39"/>
    </location>
</feature>
<comment type="caution">
    <text evidence="9">The sequence shown here is derived from an EMBL/GenBank/DDBJ whole genome shotgun (WGS) entry which is preliminary data.</text>
</comment>
<dbReference type="OrthoDB" id="9813689at2"/>
<dbReference type="PANTHER" id="PTHR20855:SF3">
    <property type="entry name" value="LD03007P"/>
    <property type="match status" value="1"/>
</dbReference>